<feature type="transmembrane region" description="Helical" evidence="8">
    <location>
        <begin position="252"/>
        <end position="274"/>
    </location>
</feature>
<feature type="transmembrane region" description="Helical" evidence="8">
    <location>
        <begin position="95"/>
        <end position="120"/>
    </location>
</feature>
<feature type="transmembrane region" description="Helical" evidence="8">
    <location>
        <begin position="414"/>
        <end position="434"/>
    </location>
</feature>
<comment type="caution">
    <text evidence="9">The sequence shown here is derived from an EMBL/GenBank/DDBJ whole genome shotgun (WGS) entry which is preliminary data.</text>
</comment>
<evidence type="ECO:0000256" key="1">
    <source>
        <dbReference type="ARBA" id="ARBA00004651"/>
    </source>
</evidence>
<dbReference type="GO" id="GO:0009252">
    <property type="term" value="P:peptidoglycan biosynthetic process"/>
    <property type="evidence" value="ECO:0007669"/>
    <property type="project" value="UniProtKB-KW"/>
</dbReference>
<keyword evidence="4" id="KW-0133">Cell shape</keyword>
<dbReference type="GO" id="GO:0034204">
    <property type="term" value="P:lipid translocation"/>
    <property type="evidence" value="ECO:0007669"/>
    <property type="project" value="TreeGrafter"/>
</dbReference>
<evidence type="ECO:0000256" key="8">
    <source>
        <dbReference type="SAM" id="Phobius"/>
    </source>
</evidence>
<keyword evidence="3 8" id="KW-0812">Transmembrane</keyword>
<feature type="transmembrane region" description="Helical" evidence="8">
    <location>
        <begin position="380"/>
        <end position="402"/>
    </location>
</feature>
<feature type="transmembrane region" description="Helical" evidence="8">
    <location>
        <begin position="167"/>
        <end position="188"/>
    </location>
</feature>
<evidence type="ECO:0000256" key="7">
    <source>
        <dbReference type="ARBA" id="ARBA00023136"/>
    </source>
</evidence>
<accession>A0A6I3I6H3</accession>
<dbReference type="InterPro" id="IPR004268">
    <property type="entry name" value="MurJ"/>
</dbReference>
<evidence type="ECO:0000313" key="9">
    <source>
        <dbReference type="EMBL" id="MTB71804.1"/>
    </source>
</evidence>
<keyword evidence="6 8" id="KW-1133">Transmembrane helix</keyword>
<keyword evidence="10" id="KW-1185">Reference proteome</keyword>
<keyword evidence="2" id="KW-1003">Cell membrane</keyword>
<evidence type="ECO:0000256" key="6">
    <source>
        <dbReference type="ARBA" id="ARBA00022989"/>
    </source>
</evidence>
<dbReference type="PANTHER" id="PTHR47019:SF1">
    <property type="entry name" value="LIPID II FLIPPASE MURJ"/>
    <property type="match status" value="1"/>
</dbReference>
<dbReference type="Proteomes" id="UP000431092">
    <property type="component" value="Unassembled WGS sequence"/>
</dbReference>
<evidence type="ECO:0000313" key="10">
    <source>
        <dbReference type="Proteomes" id="UP000431092"/>
    </source>
</evidence>
<evidence type="ECO:0000256" key="5">
    <source>
        <dbReference type="ARBA" id="ARBA00022984"/>
    </source>
</evidence>
<feature type="transmembrane region" description="Helical" evidence="8">
    <location>
        <begin position="208"/>
        <end position="231"/>
    </location>
</feature>
<protein>
    <submittedName>
        <fullName evidence="9">Virulence factor MviN</fullName>
    </submittedName>
</protein>
<feature type="transmembrane region" description="Helical" evidence="8">
    <location>
        <begin position="334"/>
        <end position="360"/>
    </location>
</feature>
<keyword evidence="7 8" id="KW-0472">Membrane</keyword>
<dbReference type="GO" id="GO:0008360">
    <property type="term" value="P:regulation of cell shape"/>
    <property type="evidence" value="ECO:0007669"/>
    <property type="project" value="UniProtKB-KW"/>
</dbReference>
<evidence type="ECO:0000256" key="3">
    <source>
        <dbReference type="ARBA" id="ARBA00022692"/>
    </source>
</evidence>
<comment type="subcellular location">
    <subcellularLocation>
        <location evidence="1">Cell membrane</location>
        <topology evidence="1">Multi-pass membrane protein</topology>
    </subcellularLocation>
</comment>
<name>A0A6I3I6H3_9MICO</name>
<feature type="transmembrane region" description="Helical" evidence="8">
    <location>
        <begin position="474"/>
        <end position="495"/>
    </location>
</feature>
<feature type="transmembrane region" description="Helical" evidence="8">
    <location>
        <begin position="515"/>
        <end position="538"/>
    </location>
</feature>
<dbReference type="PANTHER" id="PTHR47019">
    <property type="entry name" value="LIPID II FLIPPASE MURJ"/>
    <property type="match status" value="1"/>
</dbReference>
<dbReference type="AlphaFoldDB" id="A0A6I3I6H3"/>
<dbReference type="EMBL" id="WLVL01000026">
    <property type="protein sequence ID" value="MTB71804.1"/>
    <property type="molecule type" value="Genomic_DNA"/>
</dbReference>
<evidence type="ECO:0000256" key="4">
    <source>
        <dbReference type="ARBA" id="ARBA00022960"/>
    </source>
</evidence>
<feature type="transmembrane region" description="Helical" evidence="8">
    <location>
        <begin position="61"/>
        <end position="83"/>
    </location>
</feature>
<gene>
    <name evidence="9" type="ORF">GGG17_07455</name>
</gene>
<reference evidence="9 10" key="1">
    <citation type="submission" date="2019-11" db="EMBL/GenBank/DDBJ databases">
        <title>Whole genome sequencing identifies a novel species of the genus Arsenicicoccus isolated from human blood.</title>
        <authorList>
            <person name="Jeong J.H."/>
            <person name="Kweon O.J."/>
            <person name="Kim H.R."/>
            <person name="Kim T.-H."/>
            <person name="Ha S.-M."/>
            <person name="Lee M.-K."/>
        </authorList>
    </citation>
    <scope>NUCLEOTIDE SEQUENCE [LARGE SCALE GENOMIC DNA]</scope>
    <source>
        <strain evidence="9 10">MKL-02</strain>
    </source>
</reference>
<organism evidence="9 10">
    <name type="scientific">Arsenicicoccus cauae</name>
    <dbReference type="NCBI Taxonomy" id="2663847"/>
    <lineage>
        <taxon>Bacteria</taxon>
        <taxon>Bacillati</taxon>
        <taxon>Actinomycetota</taxon>
        <taxon>Actinomycetes</taxon>
        <taxon>Micrococcales</taxon>
        <taxon>Intrasporangiaceae</taxon>
        <taxon>Arsenicicoccus</taxon>
    </lineage>
</organism>
<dbReference type="Pfam" id="PF03023">
    <property type="entry name" value="MurJ"/>
    <property type="match status" value="1"/>
</dbReference>
<evidence type="ECO:0000256" key="2">
    <source>
        <dbReference type="ARBA" id="ARBA00022475"/>
    </source>
</evidence>
<sequence length="558" mass="55811">MGPRHVSARAVRGIAAASGLIAVLTLLARVVGFGRWLTFSGQVGAGCVGTAYAAANTVPNVLYEVAAGGALAAVAVPVVAGYLADDDHDRADQVVSALLTWACVVLVPLAMVLAFVAAPVAGFLLPDEACASQRELATRMLWWFAPQIPLYGIGVVAAGALQARRRFAWPALVPLLSSLVVIAAYVAYGRMAPPGATGATLPDGAVAALAGGTTLGVVTLSLPLLVPLWRSGARLCPTLRLPDDAGRRVRRLAVAGIIALLAQQVAVLATVWIADHRGGTGVLNVYQYVQAVYVLPYAVLAVPVATAVLPSLTQRGGQRAPVTPELSARLGRSVRVVALSGSLGAAVLVAAAPAVGRFFATIDAGRHHGQGPDLATSVDLGLTSFAPGLLGYGLVALLTRALYVRGRPSVAARWTAAGWLLAAAVPFVLTAGSATAGSTITALGVASSVGMTVAGAGLLAAVRRAWGTATTAGLTRTVAGAALAIPVAGVAGRLATAWWPTAGMPGTADAGGVAGPVALGVASGVVALAVWLGAAAALDRVGVRALVGAVRGAVRQGG</sequence>
<dbReference type="GO" id="GO:0005886">
    <property type="term" value="C:plasma membrane"/>
    <property type="evidence" value="ECO:0007669"/>
    <property type="project" value="UniProtKB-SubCell"/>
</dbReference>
<proteinExistence type="predicted"/>
<keyword evidence="5" id="KW-0573">Peptidoglycan synthesis</keyword>
<feature type="transmembrane region" description="Helical" evidence="8">
    <location>
        <begin position="140"/>
        <end position="160"/>
    </location>
</feature>
<dbReference type="PRINTS" id="PR01806">
    <property type="entry name" value="VIRFACTRMVIN"/>
</dbReference>
<feature type="transmembrane region" description="Helical" evidence="8">
    <location>
        <begin position="294"/>
        <end position="313"/>
    </location>
</feature>
<dbReference type="InterPro" id="IPR051050">
    <property type="entry name" value="Lipid_II_flippase_MurJ/MviN"/>
</dbReference>
<feature type="transmembrane region" description="Helical" evidence="8">
    <location>
        <begin position="440"/>
        <end position="462"/>
    </location>
</feature>
<dbReference type="GO" id="GO:0015648">
    <property type="term" value="F:lipid-linked peptidoglycan transporter activity"/>
    <property type="evidence" value="ECO:0007669"/>
    <property type="project" value="TreeGrafter"/>
</dbReference>